<evidence type="ECO:0000256" key="14">
    <source>
        <dbReference type="ARBA" id="ARBA00023286"/>
    </source>
</evidence>
<dbReference type="SUPFAM" id="SSF90112">
    <property type="entry name" value="Neurotransmitter-gated ion-channel transmembrane pore"/>
    <property type="match status" value="1"/>
</dbReference>
<evidence type="ECO:0000256" key="6">
    <source>
        <dbReference type="ARBA" id="ARBA00022989"/>
    </source>
</evidence>
<feature type="domain" description="Neurotransmitter-gated ion-channel ligand-binding" evidence="18">
    <location>
        <begin position="69"/>
        <end position="276"/>
    </location>
</feature>
<feature type="transmembrane region" description="Helical" evidence="17">
    <location>
        <begin position="341"/>
        <end position="364"/>
    </location>
</feature>
<dbReference type="PROSITE" id="PS00236">
    <property type="entry name" value="NEUROTR_ION_CHANNEL"/>
    <property type="match status" value="1"/>
</dbReference>
<evidence type="ECO:0000259" key="19">
    <source>
        <dbReference type="Pfam" id="PF02932"/>
    </source>
</evidence>
<keyword evidence="3 17" id="KW-0813">Transport</keyword>
<dbReference type="GO" id="GO:0045211">
    <property type="term" value="C:postsynaptic membrane"/>
    <property type="evidence" value="ECO:0007669"/>
    <property type="project" value="UniProtKB-SubCell"/>
</dbReference>
<evidence type="ECO:0000313" key="20">
    <source>
        <dbReference type="EMBL" id="KAF8764765.1"/>
    </source>
</evidence>
<evidence type="ECO:0000256" key="2">
    <source>
        <dbReference type="ARBA" id="ARBA00009237"/>
    </source>
</evidence>
<keyword evidence="5 17" id="KW-0812">Transmembrane</keyword>
<evidence type="ECO:0000256" key="11">
    <source>
        <dbReference type="ARBA" id="ARBA00023170"/>
    </source>
</evidence>
<evidence type="ECO:0000313" key="21">
    <source>
        <dbReference type="Proteomes" id="UP000807504"/>
    </source>
</evidence>
<dbReference type="GO" id="GO:0004888">
    <property type="term" value="F:transmembrane signaling receptor activity"/>
    <property type="evidence" value="ECO:0007669"/>
    <property type="project" value="InterPro"/>
</dbReference>
<dbReference type="Gene3D" id="1.20.58.390">
    <property type="entry name" value="Neurotransmitter-gated ion-channel transmembrane domain"/>
    <property type="match status" value="2"/>
</dbReference>
<dbReference type="Gene3D" id="2.70.170.10">
    <property type="entry name" value="Neurotransmitter-gated ion-channel ligand-binding domain"/>
    <property type="match status" value="1"/>
</dbReference>
<dbReference type="Proteomes" id="UP000807504">
    <property type="component" value="Unassembled WGS sequence"/>
</dbReference>
<keyword evidence="4" id="KW-1003">Cell membrane</keyword>
<comment type="function">
    <text evidence="1">After binding acetylcholine, the AChR responds by an extensive change in conformation that affects all subunits and leads to opening of an ion-conducting channel across the plasma membrane.</text>
</comment>
<keyword evidence="6 17" id="KW-1133">Transmembrane helix</keyword>
<keyword evidence="12" id="KW-0325">Glycoprotein</keyword>
<dbReference type="EMBL" id="JABXBU010002231">
    <property type="protein sequence ID" value="KAF8764765.1"/>
    <property type="molecule type" value="Genomic_DNA"/>
</dbReference>
<dbReference type="InterPro" id="IPR038050">
    <property type="entry name" value="Neuro_actylchol_rec"/>
</dbReference>
<feature type="transmembrane region" description="Helical" evidence="17">
    <location>
        <begin position="277"/>
        <end position="296"/>
    </location>
</feature>
<comment type="caution">
    <text evidence="20">The sequence shown here is derived from an EMBL/GenBank/DDBJ whole genome shotgun (WGS) entry which is preliminary data.</text>
</comment>
<evidence type="ECO:0000256" key="9">
    <source>
        <dbReference type="ARBA" id="ARBA00023136"/>
    </source>
</evidence>
<keyword evidence="14" id="KW-1071">Ligand-gated ion channel</keyword>
<feature type="transmembrane region" description="Helical" evidence="17">
    <location>
        <begin position="308"/>
        <end position="329"/>
    </location>
</feature>
<name>A0A8T0E3K4_ARGBR</name>
<dbReference type="AlphaFoldDB" id="A0A8T0E3K4"/>
<dbReference type="SUPFAM" id="SSF63712">
    <property type="entry name" value="Nicotinic receptor ligand binding domain-like"/>
    <property type="match status" value="1"/>
</dbReference>
<sequence>MTGGKGIIFLFAESFFRKKLEIPLCLEIKEAVESSVFMQNYQQRCIMFSEISVMIIVNVIMATARDENEYRLTKYLLSNYDKSVRPARHTSEPVNVTFGLALTQIIDVDERNQILTTNCWLNQIWMDYGLVWNHSEFGDIKVVRIPADKVWRPDIILYNNADSQYNNAILSTNVIISSDGNLTWLSSAIFRSSCKINVAWFPFDEQNCSMKFASWSYDGFRVNVIIQTKEGDLSNYVENGEWDLITMLVERNEVYYSCCQEPYPDVTFHIVLRRRPLFYVFNLILPCMLITGIALLSFYMPSDSGEKVTLGITTLLSMTVFLMVIGESMPPTSDTVPLIGLYYAVVMTLVSLATAMSVVTLNIHHRGLHGNEVPSIVKKFVFGVLAKMLFIRVQFPDTLDSSNSMFCRMSNTKIIPDKDYCENGGISPKLHCSNNCITNLHRAIKNPMENFEIQFLKVLEKVYQTIERNEIRTTEQDRRDKIKSEWQHVALIIDRFLLWVFIISTLGTTFGILSMSPHARLY</sequence>
<dbReference type="Pfam" id="PF02931">
    <property type="entry name" value="Neur_chan_LBD"/>
    <property type="match status" value="1"/>
</dbReference>
<gene>
    <name evidence="20" type="ORF">HNY73_022811</name>
</gene>
<dbReference type="PRINTS" id="PR00254">
    <property type="entry name" value="NICOTINICR"/>
</dbReference>
<dbReference type="GO" id="GO:0022848">
    <property type="term" value="F:acetylcholine-gated monoatomic cation-selective channel activity"/>
    <property type="evidence" value="ECO:0007669"/>
    <property type="project" value="InterPro"/>
</dbReference>
<comment type="subcellular location">
    <subcellularLocation>
        <location evidence="16">Postsynaptic cell membrane</location>
        <topology evidence="16">Multi-pass membrane protein</topology>
    </subcellularLocation>
</comment>
<evidence type="ECO:0000259" key="18">
    <source>
        <dbReference type="Pfam" id="PF02931"/>
    </source>
</evidence>
<keyword evidence="21" id="KW-1185">Reference proteome</keyword>
<dbReference type="InterPro" id="IPR036734">
    <property type="entry name" value="Neur_chan_lig-bd_sf"/>
</dbReference>
<evidence type="ECO:0000256" key="7">
    <source>
        <dbReference type="ARBA" id="ARBA00023018"/>
    </source>
</evidence>
<dbReference type="InterPro" id="IPR006202">
    <property type="entry name" value="Neur_chan_lig-bd"/>
</dbReference>
<keyword evidence="11 20" id="KW-0675">Receptor</keyword>
<dbReference type="InterPro" id="IPR006201">
    <property type="entry name" value="Neur_channel"/>
</dbReference>
<keyword evidence="8 17" id="KW-0406">Ion transport</keyword>
<dbReference type="InterPro" id="IPR018000">
    <property type="entry name" value="Neurotransmitter_ion_chnl_CS"/>
</dbReference>
<dbReference type="NCBIfam" id="TIGR00860">
    <property type="entry name" value="LIC"/>
    <property type="match status" value="1"/>
</dbReference>
<dbReference type="InterPro" id="IPR002394">
    <property type="entry name" value="Nicotinic_acetylcholine_rcpt"/>
</dbReference>
<dbReference type="CDD" id="cd19051">
    <property type="entry name" value="LGIC_TM_cation"/>
    <property type="match status" value="1"/>
</dbReference>
<comment type="similarity">
    <text evidence="2">Belongs to the ligand-gated ion channel (TC 1.A.9) family. Acetylcholine receptor (TC 1.A.9.1) subfamily.</text>
</comment>
<reference evidence="20" key="1">
    <citation type="journal article" date="2020" name="bioRxiv">
        <title>Chromosome-level reference genome of the European wasp spider Argiope bruennichi: a resource for studies on range expansion and evolutionary adaptation.</title>
        <authorList>
            <person name="Sheffer M.M."/>
            <person name="Hoppe A."/>
            <person name="Krehenwinkel H."/>
            <person name="Uhl G."/>
            <person name="Kuss A.W."/>
            <person name="Jensen L."/>
            <person name="Jensen C."/>
            <person name="Gillespie R.G."/>
            <person name="Hoff K.J."/>
            <person name="Prost S."/>
        </authorList>
    </citation>
    <scope>NUCLEOTIDE SEQUENCE</scope>
</reference>
<evidence type="ECO:0000256" key="10">
    <source>
        <dbReference type="ARBA" id="ARBA00023157"/>
    </source>
</evidence>
<keyword evidence="7" id="KW-0770">Synapse</keyword>
<organism evidence="20 21">
    <name type="scientific">Argiope bruennichi</name>
    <name type="common">Wasp spider</name>
    <name type="synonym">Aranea bruennichi</name>
    <dbReference type="NCBI Taxonomy" id="94029"/>
    <lineage>
        <taxon>Eukaryota</taxon>
        <taxon>Metazoa</taxon>
        <taxon>Ecdysozoa</taxon>
        <taxon>Arthropoda</taxon>
        <taxon>Chelicerata</taxon>
        <taxon>Arachnida</taxon>
        <taxon>Araneae</taxon>
        <taxon>Araneomorphae</taxon>
        <taxon>Entelegynae</taxon>
        <taxon>Araneoidea</taxon>
        <taxon>Araneidae</taxon>
        <taxon>Argiope</taxon>
    </lineage>
</organism>
<evidence type="ECO:0000256" key="13">
    <source>
        <dbReference type="ARBA" id="ARBA00023257"/>
    </source>
</evidence>
<dbReference type="Pfam" id="PF02932">
    <property type="entry name" value="Neur_chan_memb"/>
    <property type="match status" value="1"/>
</dbReference>
<accession>A0A8T0E3K4</accession>
<evidence type="ECO:0000256" key="16">
    <source>
        <dbReference type="ARBA" id="ARBA00034104"/>
    </source>
</evidence>
<evidence type="ECO:0000256" key="17">
    <source>
        <dbReference type="RuleBase" id="RU000687"/>
    </source>
</evidence>
<keyword evidence="15 17" id="KW-0407">Ion channel</keyword>
<dbReference type="InterPro" id="IPR036719">
    <property type="entry name" value="Neuro-gated_channel_TM_sf"/>
</dbReference>
<dbReference type="InterPro" id="IPR006029">
    <property type="entry name" value="Neurotrans-gated_channel_TM"/>
</dbReference>
<keyword evidence="13" id="KW-0628">Postsynaptic cell membrane</keyword>
<feature type="transmembrane region" description="Helical" evidence="17">
    <location>
        <begin position="496"/>
        <end position="515"/>
    </location>
</feature>
<dbReference type="FunFam" id="1.20.58.390:FF:000073">
    <property type="entry name" value="Neuronal acetylcholine receptor subunit alpha-9-II"/>
    <property type="match status" value="1"/>
</dbReference>
<proteinExistence type="inferred from homology"/>
<keyword evidence="10" id="KW-1015">Disulfide bond</keyword>
<evidence type="ECO:0000256" key="8">
    <source>
        <dbReference type="ARBA" id="ARBA00023065"/>
    </source>
</evidence>
<reference evidence="20" key="2">
    <citation type="submission" date="2020-06" db="EMBL/GenBank/DDBJ databases">
        <authorList>
            <person name="Sheffer M."/>
        </authorList>
    </citation>
    <scope>NUCLEOTIDE SEQUENCE</scope>
</reference>
<dbReference type="FunFam" id="2.70.170.10:FF:000016">
    <property type="entry name" value="Nicotinic acetylcholine receptor subunit"/>
    <property type="match status" value="1"/>
</dbReference>
<evidence type="ECO:0000256" key="12">
    <source>
        <dbReference type="ARBA" id="ARBA00023180"/>
    </source>
</evidence>
<dbReference type="CDD" id="cd18997">
    <property type="entry name" value="LGIC_ECD_nAChR"/>
    <property type="match status" value="1"/>
</dbReference>
<evidence type="ECO:0000256" key="1">
    <source>
        <dbReference type="ARBA" id="ARBA00003328"/>
    </source>
</evidence>
<dbReference type="FunFam" id="1.20.58.390:FF:000075">
    <property type="entry name" value="Neuronal acetylcholine receptor subunit alpha-9-II"/>
    <property type="match status" value="1"/>
</dbReference>
<protein>
    <submittedName>
        <fullName evidence="20">Neuronal acetylcholine receptor subunit like protein</fullName>
    </submittedName>
</protein>
<keyword evidence="9 17" id="KW-0472">Membrane</keyword>
<evidence type="ECO:0000256" key="5">
    <source>
        <dbReference type="ARBA" id="ARBA00022692"/>
    </source>
</evidence>
<evidence type="ECO:0000256" key="4">
    <source>
        <dbReference type="ARBA" id="ARBA00022475"/>
    </source>
</evidence>
<evidence type="ECO:0000256" key="15">
    <source>
        <dbReference type="ARBA" id="ARBA00023303"/>
    </source>
</evidence>
<dbReference type="PANTHER" id="PTHR18945">
    <property type="entry name" value="NEUROTRANSMITTER GATED ION CHANNEL"/>
    <property type="match status" value="1"/>
</dbReference>
<feature type="domain" description="Neurotransmitter-gated ion-channel transmembrane" evidence="19">
    <location>
        <begin position="283"/>
        <end position="512"/>
    </location>
</feature>
<evidence type="ECO:0000256" key="3">
    <source>
        <dbReference type="ARBA" id="ARBA00022448"/>
    </source>
</evidence>
<dbReference type="PRINTS" id="PR00252">
    <property type="entry name" value="NRIONCHANNEL"/>
</dbReference>